<accession>A0A2P2NIC7</accession>
<dbReference type="AlphaFoldDB" id="A0A2P2NIC7"/>
<name>A0A2P2NIC7_RHIMU</name>
<dbReference type="EMBL" id="GGEC01061761">
    <property type="protein sequence ID" value="MBX42245.1"/>
    <property type="molecule type" value="Transcribed_RNA"/>
</dbReference>
<sequence>MNEKMENNNNNNFRSNYIKIWKK</sequence>
<proteinExistence type="predicted"/>
<protein>
    <submittedName>
        <fullName evidence="1">Uncharacterized protein</fullName>
    </submittedName>
</protein>
<reference evidence="1" key="1">
    <citation type="submission" date="2018-02" db="EMBL/GenBank/DDBJ databases">
        <title>Rhizophora mucronata_Transcriptome.</title>
        <authorList>
            <person name="Meera S.P."/>
            <person name="Sreeshan A."/>
            <person name="Augustine A."/>
        </authorList>
    </citation>
    <scope>NUCLEOTIDE SEQUENCE</scope>
    <source>
        <tissue evidence="1">Leaf</tissue>
    </source>
</reference>
<organism evidence="1">
    <name type="scientific">Rhizophora mucronata</name>
    <name type="common">Asiatic mangrove</name>
    <dbReference type="NCBI Taxonomy" id="61149"/>
    <lineage>
        <taxon>Eukaryota</taxon>
        <taxon>Viridiplantae</taxon>
        <taxon>Streptophyta</taxon>
        <taxon>Embryophyta</taxon>
        <taxon>Tracheophyta</taxon>
        <taxon>Spermatophyta</taxon>
        <taxon>Magnoliopsida</taxon>
        <taxon>eudicotyledons</taxon>
        <taxon>Gunneridae</taxon>
        <taxon>Pentapetalae</taxon>
        <taxon>rosids</taxon>
        <taxon>fabids</taxon>
        <taxon>Malpighiales</taxon>
        <taxon>Rhizophoraceae</taxon>
        <taxon>Rhizophora</taxon>
    </lineage>
</organism>
<evidence type="ECO:0000313" key="1">
    <source>
        <dbReference type="EMBL" id="MBX42245.1"/>
    </source>
</evidence>